<evidence type="ECO:0000256" key="1">
    <source>
        <dbReference type="SAM" id="MobiDB-lite"/>
    </source>
</evidence>
<evidence type="ECO:0000313" key="2">
    <source>
        <dbReference type="EMBL" id="QJW98013.1"/>
    </source>
</evidence>
<sequence length="76" mass="8227">MRRCHGQYPDKCERRWVRQPHCLETGARPKGLQLGEATGARPRCSASGAPRPLPGRAAASRGRARSGAAPRPRGRA</sequence>
<feature type="compositionally biased region" description="Low complexity" evidence="1">
    <location>
        <begin position="46"/>
        <end position="76"/>
    </location>
</feature>
<dbReference type="EMBL" id="CP053452">
    <property type="protein sequence ID" value="QJW98013.1"/>
    <property type="molecule type" value="Genomic_DNA"/>
</dbReference>
<dbReference type="KEGG" id="ftj:FTUN_5593"/>
<dbReference type="Proteomes" id="UP000503447">
    <property type="component" value="Chromosome"/>
</dbReference>
<name>A0A6M5YXT0_9BACT</name>
<proteinExistence type="predicted"/>
<accession>A0A6M5YXT0</accession>
<evidence type="ECO:0000313" key="3">
    <source>
        <dbReference type="Proteomes" id="UP000503447"/>
    </source>
</evidence>
<organism evidence="2 3">
    <name type="scientific">Frigoriglobus tundricola</name>
    <dbReference type="NCBI Taxonomy" id="2774151"/>
    <lineage>
        <taxon>Bacteria</taxon>
        <taxon>Pseudomonadati</taxon>
        <taxon>Planctomycetota</taxon>
        <taxon>Planctomycetia</taxon>
        <taxon>Gemmatales</taxon>
        <taxon>Gemmataceae</taxon>
        <taxon>Frigoriglobus</taxon>
    </lineage>
</organism>
<feature type="region of interest" description="Disordered" evidence="1">
    <location>
        <begin position="27"/>
        <end position="76"/>
    </location>
</feature>
<keyword evidence="3" id="KW-1185">Reference proteome</keyword>
<protein>
    <submittedName>
        <fullName evidence="2">Uncharacterized protein</fullName>
    </submittedName>
</protein>
<gene>
    <name evidence="2" type="ORF">FTUN_5593</name>
</gene>
<reference evidence="3" key="1">
    <citation type="submission" date="2020-05" db="EMBL/GenBank/DDBJ databases">
        <title>Frigoriglobus tundricola gen. nov., sp. nov., a psychrotolerant cellulolytic planctomycete of the family Gemmataceae with two divergent copies of 16S rRNA gene.</title>
        <authorList>
            <person name="Kulichevskaya I.S."/>
            <person name="Ivanova A.A."/>
            <person name="Naumoff D.G."/>
            <person name="Beletsky A.V."/>
            <person name="Rijpstra W.I.C."/>
            <person name="Sinninghe Damste J.S."/>
            <person name="Mardanov A.V."/>
            <person name="Ravin N.V."/>
            <person name="Dedysh S.N."/>
        </authorList>
    </citation>
    <scope>NUCLEOTIDE SEQUENCE [LARGE SCALE GENOMIC DNA]</scope>
    <source>
        <strain evidence="3">PL17</strain>
    </source>
</reference>
<dbReference type="AlphaFoldDB" id="A0A6M5YXT0"/>